<evidence type="ECO:0000256" key="1">
    <source>
        <dbReference type="ARBA" id="ARBA00006961"/>
    </source>
</evidence>
<evidence type="ECO:0000256" key="4">
    <source>
        <dbReference type="ARBA" id="ARBA00023002"/>
    </source>
</evidence>
<reference evidence="6 7" key="1">
    <citation type="submission" date="2017-03" db="EMBL/GenBank/DDBJ databases">
        <authorList>
            <person name="Afonso C.L."/>
            <person name="Miller P.J."/>
            <person name="Scott M.A."/>
            <person name="Spackman E."/>
            <person name="Goraichik I."/>
            <person name="Dimitrov K.M."/>
            <person name="Suarez D.L."/>
            <person name="Swayne D.E."/>
        </authorList>
    </citation>
    <scope>NUCLEOTIDE SEQUENCE [LARGE SCALE GENOMIC DNA]</scope>
    <source>
        <strain evidence="6 7">CECT 7066</strain>
    </source>
</reference>
<keyword evidence="4 6" id="KW-0560">Oxidoreductase</keyword>
<dbReference type="GO" id="GO:0016020">
    <property type="term" value="C:membrane"/>
    <property type="evidence" value="ECO:0007669"/>
    <property type="project" value="TreeGrafter"/>
</dbReference>
<dbReference type="Gene3D" id="3.40.50.360">
    <property type="match status" value="1"/>
</dbReference>
<evidence type="ECO:0000313" key="7">
    <source>
        <dbReference type="Proteomes" id="UP000193870"/>
    </source>
</evidence>
<keyword evidence="7" id="KW-1185">Reference proteome</keyword>
<protein>
    <submittedName>
        <fullName evidence="6">NAD(P)H dehydrogenase (Quinone)</fullName>
        <ecNumber evidence="6">1.6.5.2</ecNumber>
    </submittedName>
</protein>
<dbReference type="NCBIfam" id="NF002999">
    <property type="entry name" value="PRK03767.1"/>
    <property type="match status" value="1"/>
</dbReference>
<evidence type="ECO:0000259" key="5">
    <source>
        <dbReference type="PROSITE" id="PS50902"/>
    </source>
</evidence>
<keyword evidence="3" id="KW-0288">FMN</keyword>
<dbReference type="NCBIfam" id="TIGR01755">
    <property type="entry name" value="flav_wrbA"/>
    <property type="match status" value="1"/>
</dbReference>
<comment type="similarity">
    <text evidence="1">Belongs to the WrbA family.</text>
</comment>
<proteinExistence type="inferred from homology"/>
<dbReference type="RefSeq" id="WP_085852114.1">
    <property type="nucleotide sequence ID" value="NZ_FOPF01000001.1"/>
</dbReference>
<gene>
    <name evidence="6" type="ORF">PAM7066_00039</name>
</gene>
<organism evidence="6 7">
    <name type="scientific">Palleronia marisminoris</name>
    <dbReference type="NCBI Taxonomy" id="315423"/>
    <lineage>
        <taxon>Bacteria</taxon>
        <taxon>Pseudomonadati</taxon>
        <taxon>Pseudomonadota</taxon>
        <taxon>Alphaproteobacteria</taxon>
        <taxon>Rhodobacterales</taxon>
        <taxon>Roseobacteraceae</taxon>
        <taxon>Palleronia</taxon>
    </lineage>
</organism>
<dbReference type="AlphaFoldDB" id="A0A1Y5R6T7"/>
<dbReference type="InterPro" id="IPR010089">
    <property type="entry name" value="Flavoprotein_WrbA-like"/>
</dbReference>
<evidence type="ECO:0000313" key="6">
    <source>
        <dbReference type="EMBL" id="SLN10570.1"/>
    </source>
</evidence>
<keyword evidence="2" id="KW-0285">Flavoprotein</keyword>
<dbReference type="EC" id="1.6.5.2" evidence="6"/>
<dbReference type="FunFam" id="3.40.50.360:FF:000001">
    <property type="entry name" value="NAD(P)H dehydrogenase (Quinone) FQR1-like"/>
    <property type="match status" value="1"/>
</dbReference>
<dbReference type="STRING" id="315423.SAMN04488020_10139"/>
<dbReference type="InterPro" id="IPR008254">
    <property type="entry name" value="Flavodoxin/NO_synth"/>
</dbReference>
<name>A0A1Y5R6T7_9RHOB</name>
<dbReference type="EMBL" id="FWFV01000001">
    <property type="protein sequence ID" value="SLN10570.1"/>
    <property type="molecule type" value="Genomic_DNA"/>
</dbReference>
<dbReference type="PANTHER" id="PTHR30546">
    <property type="entry name" value="FLAVODOXIN-RELATED PROTEIN WRBA-RELATED"/>
    <property type="match status" value="1"/>
</dbReference>
<dbReference type="SUPFAM" id="SSF52218">
    <property type="entry name" value="Flavoproteins"/>
    <property type="match status" value="1"/>
</dbReference>
<dbReference type="Pfam" id="PF03358">
    <property type="entry name" value="FMN_red"/>
    <property type="match status" value="1"/>
</dbReference>
<dbReference type="Proteomes" id="UP000193870">
    <property type="component" value="Unassembled WGS sequence"/>
</dbReference>
<dbReference type="InterPro" id="IPR029039">
    <property type="entry name" value="Flavoprotein-like_sf"/>
</dbReference>
<dbReference type="PANTHER" id="PTHR30546:SF23">
    <property type="entry name" value="FLAVOPROTEIN-LIKE PROTEIN YCP4-RELATED"/>
    <property type="match status" value="1"/>
</dbReference>
<feature type="domain" description="Flavodoxin-like" evidence="5">
    <location>
        <begin position="6"/>
        <end position="178"/>
    </location>
</feature>
<dbReference type="GO" id="GO:0003955">
    <property type="term" value="F:NAD(P)H dehydrogenase (quinone) activity"/>
    <property type="evidence" value="ECO:0007669"/>
    <property type="project" value="UniProtKB-EC"/>
</dbReference>
<dbReference type="GO" id="GO:0010181">
    <property type="term" value="F:FMN binding"/>
    <property type="evidence" value="ECO:0007669"/>
    <property type="project" value="InterPro"/>
</dbReference>
<accession>A0A1Y5R6T7</accession>
<evidence type="ECO:0000256" key="2">
    <source>
        <dbReference type="ARBA" id="ARBA00022630"/>
    </source>
</evidence>
<sequence>MANPKIIVLFYSTYGTNHKVALKAAEAAEAAGAEVRLRRIRETAPQEVIDGQEAWKAQQERMADIPEATPDDMAWADGIFVSAPTRFGVVSSQVRAFFDTMGPLWQEGKLVNKTITATTSAQTQHGGHETTFLSIYITAMHWGCIIVAPGYSDGIKFEDGGNPYGFSMAAGEWGETGEKSVAFQATRLVEITKKIVG</sequence>
<dbReference type="InterPro" id="IPR005025">
    <property type="entry name" value="FMN_Rdtase-like_dom"/>
</dbReference>
<dbReference type="OrthoDB" id="9801479at2"/>
<dbReference type="PROSITE" id="PS50902">
    <property type="entry name" value="FLAVODOXIN_LIKE"/>
    <property type="match status" value="1"/>
</dbReference>
<evidence type="ECO:0000256" key="3">
    <source>
        <dbReference type="ARBA" id="ARBA00022643"/>
    </source>
</evidence>